<keyword evidence="1" id="KW-0472">Membrane</keyword>
<feature type="transmembrane region" description="Helical" evidence="1">
    <location>
        <begin position="31"/>
        <end position="57"/>
    </location>
</feature>
<dbReference type="AlphaFoldDB" id="A0A0L8IGA8"/>
<dbReference type="EMBL" id="KQ415787">
    <property type="protein sequence ID" value="KOG00532.1"/>
    <property type="molecule type" value="Genomic_DNA"/>
</dbReference>
<keyword evidence="1" id="KW-0812">Transmembrane</keyword>
<proteinExistence type="predicted"/>
<sequence length="61" mass="7478">MSYRLLSFEKDSEILFCIENRFTLEPLEFWLYPYSFCFVFFSILCNIFSNLIQYVYYIAVS</sequence>
<evidence type="ECO:0000256" key="1">
    <source>
        <dbReference type="SAM" id="Phobius"/>
    </source>
</evidence>
<protein>
    <submittedName>
        <fullName evidence="2">Uncharacterized protein</fullName>
    </submittedName>
</protein>
<evidence type="ECO:0000313" key="2">
    <source>
        <dbReference type="EMBL" id="KOG00532.1"/>
    </source>
</evidence>
<name>A0A0L8IGA8_OCTBM</name>
<reference evidence="2" key="1">
    <citation type="submission" date="2015-07" db="EMBL/GenBank/DDBJ databases">
        <title>MeaNS - Measles Nucleotide Surveillance Program.</title>
        <authorList>
            <person name="Tran T."/>
            <person name="Druce J."/>
        </authorList>
    </citation>
    <scope>NUCLEOTIDE SEQUENCE</scope>
    <source>
        <strain evidence="2">UCB-OBI-ISO-001</strain>
        <tissue evidence="2">Gonad</tissue>
    </source>
</reference>
<organism evidence="2">
    <name type="scientific">Octopus bimaculoides</name>
    <name type="common">California two-spotted octopus</name>
    <dbReference type="NCBI Taxonomy" id="37653"/>
    <lineage>
        <taxon>Eukaryota</taxon>
        <taxon>Metazoa</taxon>
        <taxon>Spiralia</taxon>
        <taxon>Lophotrochozoa</taxon>
        <taxon>Mollusca</taxon>
        <taxon>Cephalopoda</taxon>
        <taxon>Coleoidea</taxon>
        <taxon>Octopodiformes</taxon>
        <taxon>Octopoda</taxon>
        <taxon>Incirrata</taxon>
        <taxon>Octopodidae</taxon>
        <taxon>Octopus</taxon>
    </lineage>
</organism>
<keyword evidence="1" id="KW-1133">Transmembrane helix</keyword>
<gene>
    <name evidence="2" type="ORF">OCBIM_22001983mg</name>
</gene>
<accession>A0A0L8IGA8</accession>